<name>A0A3Q8CL28_9LACO</name>
<sequence>MKKDEQIVSAQIVGIKREEIICKTENNKLINIDVMTNDELFMKVMVDLLISGLWVPVNKKLKRFMEYDWLDNSSIWANY</sequence>
<reference evidence="1 2" key="1">
    <citation type="submission" date="2016-11" db="EMBL/GenBank/DDBJ databases">
        <title>Interaction between Lactobacillus species and yeast in water kefir.</title>
        <authorList>
            <person name="Behr J."/>
            <person name="Xu D."/>
            <person name="Vogel R.F."/>
        </authorList>
    </citation>
    <scope>NUCLEOTIDE SEQUENCE [LARGE SCALE GENOMIC DNA]</scope>
    <source>
        <strain evidence="1 2">TMW 1.1822</strain>
    </source>
</reference>
<gene>
    <name evidence="1" type="ORF">BSQ49_05385</name>
</gene>
<evidence type="ECO:0000313" key="1">
    <source>
        <dbReference type="EMBL" id="AUJ30865.1"/>
    </source>
</evidence>
<dbReference type="AlphaFoldDB" id="A0A3Q8CL28"/>
<dbReference type="KEGG" id="lhw:BSQ49_05385"/>
<accession>A0A3Q8CL28</accession>
<dbReference type="RefSeq" id="WP_141053325.1">
    <property type="nucleotide sequence ID" value="NZ_CP018176.1"/>
</dbReference>
<dbReference type="Proteomes" id="UP000314960">
    <property type="component" value="Chromosome"/>
</dbReference>
<dbReference type="EMBL" id="CP018176">
    <property type="protein sequence ID" value="AUJ30865.1"/>
    <property type="molecule type" value="Genomic_DNA"/>
</dbReference>
<proteinExistence type="predicted"/>
<evidence type="ECO:0000313" key="2">
    <source>
        <dbReference type="Proteomes" id="UP000314960"/>
    </source>
</evidence>
<protein>
    <submittedName>
        <fullName evidence="1">Uncharacterized protein</fullName>
    </submittedName>
</protein>
<organism evidence="1 2">
    <name type="scientific">Liquorilactobacillus hordei</name>
    <dbReference type="NCBI Taxonomy" id="468911"/>
    <lineage>
        <taxon>Bacteria</taxon>
        <taxon>Bacillati</taxon>
        <taxon>Bacillota</taxon>
        <taxon>Bacilli</taxon>
        <taxon>Lactobacillales</taxon>
        <taxon>Lactobacillaceae</taxon>
        <taxon>Liquorilactobacillus</taxon>
    </lineage>
</organism>